<accession>A0ABU0PEP0</accession>
<organism evidence="2 3">
    <name type="scientific">Microbacterium murale</name>
    <dbReference type="NCBI Taxonomy" id="1081040"/>
    <lineage>
        <taxon>Bacteria</taxon>
        <taxon>Bacillati</taxon>
        <taxon>Actinomycetota</taxon>
        <taxon>Actinomycetes</taxon>
        <taxon>Micrococcales</taxon>
        <taxon>Microbacteriaceae</taxon>
        <taxon>Microbacterium</taxon>
    </lineage>
</organism>
<keyword evidence="3" id="KW-1185">Reference proteome</keyword>
<keyword evidence="1" id="KW-1133">Transmembrane helix</keyword>
<keyword evidence="1" id="KW-0472">Membrane</keyword>
<feature type="transmembrane region" description="Helical" evidence="1">
    <location>
        <begin position="18"/>
        <end position="37"/>
    </location>
</feature>
<name>A0ABU0PEP0_9MICO</name>
<evidence type="ECO:0000256" key="1">
    <source>
        <dbReference type="SAM" id="Phobius"/>
    </source>
</evidence>
<keyword evidence="1" id="KW-0812">Transmembrane</keyword>
<sequence>MNIMDTLIWLVNFPVSHAYAMVFIAGFSLMGLAGFAFRGVGGTSSRLTAVREREGLPEAGRTGGLCVAAARVQRLGFRVLAVIMLAGLVLGILALTGVPVSRGYIHDHGVPTTGTVDGDWVTFSTPGGETYTLESNFFSPALHPDSSAWLPSDAPVVVRYLPAHPQAFVIDTTQLPE</sequence>
<evidence type="ECO:0000313" key="2">
    <source>
        <dbReference type="EMBL" id="MDQ0645796.1"/>
    </source>
</evidence>
<proteinExistence type="predicted"/>
<gene>
    <name evidence="2" type="ORF">QFZ46_003956</name>
</gene>
<protein>
    <submittedName>
        <fullName evidence="2">Uncharacterized protein</fullName>
    </submittedName>
</protein>
<dbReference type="EMBL" id="JAUSXK010000001">
    <property type="protein sequence ID" value="MDQ0645796.1"/>
    <property type="molecule type" value="Genomic_DNA"/>
</dbReference>
<dbReference type="Proteomes" id="UP001239085">
    <property type="component" value="Unassembled WGS sequence"/>
</dbReference>
<feature type="transmembrane region" description="Helical" evidence="1">
    <location>
        <begin position="79"/>
        <end position="98"/>
    </location>
</feature>
<comment type="caution">
    <text evidence="2">The sequence shown here is derived from an EMBL/GenBank/DDBJ whole genome shotgun (WGS) entry which is preliminary data.</text>
</comment>
<evidence type="ECO:0000313" key="3">
    <source>
        <dbReference type="Proteomes" id="UP001239085"/>
    </source>
</evidence>
<dbReference type="RefSeq" id="WP_307364406.1">
    <property type="nucleotide sequence ID" value="NZ_JAUSXK010000001.1"/>
</dbReference>
<reference evidence="2 3" key="1">
    <citation type="submission" date="2023-07" db="EMBL/GenBank/DDBJ databases">
        <title>Comparative genomics of wheat-associated soil bacteria to identify genetic determinants of phenazine resistance.</title>
        <authorList>
            <person name="Mouncey N."/>
        </authorList>
    </citation>
    <scope>NUCLEOTIDE SEQUENCE [LARGE SCALE GENOMIC DNA]</scope>
    <source>
        <strain evidence="2 3">W2I7</strain>
    </source>
</reference>